<keyword evidence="18" id="KW-0539">Nucleus</keyword>
<dbReference type="GO" id="GO:0001772">
    <property type="term" value="C:immunological synapse"/>
    <property type="evidence" value="ECO:0007669"/>
    <property type="project" value="TreeGrafter"/>
</dbReference>
<feature type="region of interest" description="Disordered" evidence="20">
    <location>
        <begin position="1"/>
        <end position="103"/>
    </location>
</feature>
<evidence type="ECO:0000256" key="12">
    <source>
        <dbReference type="ARBA" id="ARBA00022782"/>
    </source>
</evidence>
<feature type="region of interest" description="Disordered" evidence="20">
    <location>
        <begin position="130"/>
        <end position="149"/>
    </location>
</feature>
<dbReference type="GO" id="GO:0045087">
    <property type="term" value="P:innate immune response"/>
    <property type="evidence" value="ECO:0007669"/>
    <property type="project" value="UniProtKB-KW"/>
</dbReference>
<keyword evidence="15" id="KW-0007">Acetylation</keyword>
<accession>A0AAV2JCU7</accession>
<dbReference type="CDD" id="cd00070">
    <property type="entry name" value="GLECT"/>
    <property type="match status" value="1"/>
</dbReference>
<protein>
    <recommendedName>
        <fullName evidence="19">Galectin</fullName>
    </recommendedName>
</protein>
<keyword evidence="8" id="KW-0507">mRNA processing</keyword>
<dbReference type="Proteomes" id="UP001497482">
    <property type="component" value="Chromosome 12"/>
</dbReference>
<evidence type="ECO:0000256" key="14">
    <source>
        <dbReference type="ARBA" id="ARBA00022972"/>
    </source>
</evidence>
<dbReference type="SMART" id="SM00908">
    <property type="entry name" value="Gal-bind_lectin"/>
    <property type="match status" value="1"/>
</dbReference>
<keyword evidence="4" id="KW-0963">Cytoplasm</keyword>
<dbReference type="Gene3D" id="2.60.120.200">
    <property type="match status" value="1"/>
</dbReference>
<keyword evidence="14" id="KW-0389">IgE-binding protein</keyword>
<evidence type="ECO:0000256" key="8">
    <source>
        <dbReference type="ARBA" id="ARBA00022664"/>
    </source>
</evidence>
<dbReference type="SUPFAM" id="SSF49899">
    <property type="entry name" value="Concanavalin A-like lectins/glucanases"/>
    <property type="match status" value="1"/>
</dbReference>
<keyword evidence="7" id="KW-0399">Innate immunity</keyword>
<evidence type="ECO:0000256" key="20">
    <source>
        <dbReference type="SAM" id="MobiDB-lite"/>
    </source>
</evidence>
<evidence type="ECO:0000256" key="1">
    <source>
        <dbReference type="ARBA" id="ARBA00004123"/>
    </source>
</evidence>
<dbReference type="PANTHER" id="PTHR11346:SF26">
    <property type="entry name" value="GALECTIN-3"/>
    <property type="match status" value="1"/>
</dbReference>
<dbReference type="GO" id="GO:0002548">
    <property type="term" value="P:monocyte chemotaxis"/>
    <property type="evidence" value="ECO:0007669"/>
    <property type="project" value="TreeGrafter"/>
</dbReference>
<feature type="compositionally biased region" description="Polar residues" evidence="20">
    <location>
        <begin position="36"/>
        <end position="49"/>
    </location>
</feature>
<evidence type="ECO:0000313" key="22">
    <source>
        <dbReference type="EMBL" id="CAL1575399.1"/>
    </source>
</evidence>
<dbReference type="GO" id="GO:0048245">
    <property type="term" value="P:eosinophil chemotaxis"/>
    <property type="evidence" value="ECO:0007669"/>
    <property type="project" value="TreeGrafter"/>
</dbReference>
<dbReference type="GO" id="GO:0048246">
    <property type="term" value="P:macrophage chemotaxis"/>
    <property type="evidence" value="ECO:0007669"/>
    <property type="project" value="TreeGrafter"/>
</dbReference>
<evidence type="ECO:0000259" key="21">
    <source>
        <dbReference type="PROSITE" id="PS51304"/>
    </source>
</evidence>
<gene>
    <name evidence="22" type="ORF">KC01_LOCUS6982</name>
</gene>
<keyword evidence="9" id="KW-0747">Spliceosome</keyword>
<evidence type="ECO:0000256" key="11">
    <source>
        <dbReference type="ARBA" id="ARBA00022737"/>
    </source>
</evidence>
<evidence type="ECO:0000256" key="4">
    <source>
        <dbReference type="ARBA" id="ARBA00022490"/>
    </source>
</evidence>
<evidence type="ECO:0000313" key="23">
    <source>
        <dbReference type="Proteomes" id="UP001497482"/>
    </source>
</evidence>
<feature type="domain" description="Galectin" evidence="21">
    <location>
        <begin position="160"/>
        <end position="291"/>
    </location>
</feature>
<evidence type="ECO:0000256" key="2">
    <source>
        <dbReference type="ARBA" id="ARBA00004496"/>
    </source>
</evidence>
<evidence type="ECO:0000256" key="16">
    <source>
        <dbReference type="ARBA" id="ARBA00023157"/>
    </source>
</evidence>
<dbReference type="GO" id="GO:0005737">
    <property type="term" value="C:cytoplasm"/>
    <property type="evidence" value="ECO:0007669"/>
    <property type="project" value="UniProtKB-SubCell"/>
</dbReference>
<dbReference type="AlphaFoldDB" id="A0AAV2JCU7"/>
<organism evidence="22 23">
    <name type="scientific">Knipowitschia caucasica</name>
    <name type="common">Caucasian dwarf goby</name>
    <name type="synonym">Pomatoschistus caucasicus</name>
    <dbReference type="NCBI Taxonomy" id="637954"/>
    <lineage>
        <taxon>Eukaryota</taxon>
        <taxon>Metazoa</taxon>
        <taxon>Chordata</taxon>
        <taxon>Craniata</taxon>
        <taxon>Vertebrata</taxon>
        <taxon>Euteleostomi</taxon>
        <taxon>Actinopterygii</taxon>
        <taxon>Neopterygii</taxon>
        <taxon>Teleostei</taxon>
        <taxon>Neoteleostei</taxon>
        <taxon>Acanthomorphata</taxon>
        <taxon>Gobiaria</taxon>
        <taxon>Gobiiformes</taxon>
        <taxon>Gobioidei</taxon>
        <taxon>Gobiidae</taxon>
        <taxon>Gobiinae</taxon>
        <taxon>Knipowitschia</taxon>
    </lineage>
</organism>
<evidence type="ECO:0000256" key="18">
    <source>
        <dbReference type="ARBA" id="ARBA00023242"/>
    </source>
</evidence>
<dbReference type="GO" id="GO:0048030">
    <property type="term" value="F:disaccharide binding"/>
    <property type="evidence" value="ECO:0007669"/>
    <property type="project" value="TreeGrafter"/>
</dbReference>
<dbReference type="GO" id="GO:0030154">
    <property type="term" value="P:cell differentiation"/>
    <property type="evidence" value="ECO:0007669"/>
    <property type="project" value="UniProtKB-KW"/>
</dbReference>
<evidence type="ECO:0000256" key="3">
    <source>
        <dbReference type="ARBA" id="ARBA00004613"/>
    </source>
</evidence>
<dbReference type="InterPro" id="IPR044156">
    <property type="entry name" value="Galectin-like"/>
</dbReference>
<dbReference type="GO" id="GO:0043236">
    <property type="term" value="F:laminin binding"/>
    <property type="evidence" value="ECO:0007669"/>
    <property type="project" value="TreeGrafter"/>
</dbReference>
<keyword evidence="6" id="KW-0597">Phosphoprotein</keyword>
<dbReference type="GO" id="GO:0005615">
    <property type="term" value="C:extracellular space"/>
    <property type="evidence" value="ECO:0007669"/>
    <property type="project" value="TreeGrafter"/>
</dbReference>
<evidence type="ECO:0000256" key="10">
    <source>
        <dbReference type="ARBA" id="ARBA00022734"/>
    </source>
</evidence>
<keyword evidence="12" id="KW-0221">Differentiation</keyword>
<evidence type="ECO:0000256" key="6">
    <source>
        <dbReference type="ARBA" id="ARBA00022553"/>
    </source>
</evidence>
<dbReference type="FunFam" id="2.60.120.200:FF:000023">
    <property type="entry name" value="Galectin"/>
    <property type="match status" value="1"/>
</dbReference>
<dbReference type="GO" id="GO:0045806">
    <property type="term" value="P:negative regulation of endocytosis"/>
    <property type="evidence" value="ECO:0007669"/>
    <property type="project" value="TreeGrafter"/>
</dbReference>
<dbReference type="GO" id="GO:0090280">
    <property type="term" value="P:positive regulation of calcium ion import"/>
    <property type="evidence" value="ECO:0007669"/>
    <property type="project" value="TreeGrafter"/>
</dbReference>
<name>A0AAV2JCU7_KNICA</name>
<reference evidence="22 23" key="1">
    <citation type="submission" date="2024-04" db="EMBL/GenBank/DDBJ databases">
        <authorList>
            <person name="Waldvogel A.-M."/>
            <person name="Schoenle A."/>
        </authorList>
    </citation>
    <scope>NUCLEOTIDE SEQUENCE [LARGE SCALE GENOMIC DNA]</scope>
</reference>
<dbReference type="Pfam" id="PF00337">
    <property type="entry name" value="Gal-bind_lectin"/>
    <property type="match status" value="1"/>
</dbReference>
<evidence type="ECO:0000256" key="7">
    <source>
        <dbReference type="ARBA" id="ARBA00022588"/>
    </source>
</evidence>
<comment type="subcellular location">
    <subcellularLocation>
        <location evidence="2">Cytoplasm</location>
    </subcellularLocation>
    <subcellularLocation>
        <location evidence="1">Nucleus</location>
    </subcellularLocation>
    <subcellularLocation>
        <location evidence="3">Secreted</location>
    </subcellularLocation>
</comment>
<evidence type="ECO:0000256" key="9">
    <source>
        <dbReference type="ARBA" id="ARBA00022728"/>
    </source>
</evidence>
<evidence type="ECO:0000256" key="13">
    <source>
        <dbReference type="ARBA" id="ARBA00022859"/>
    </source>
</evidence>
<dbReference type="GO" id="GO:0005681">
    <property type="term" value="C:spliceosomal complex"/>
    <property type="evidence" value="ECO:0007669"/>
    <property type="project" value="UniProtKB-KW"/>
</dbReference>
<dbReference type="GO" id="GO:0006397">
    <property type="term" value="P:mRNA processing"/>
    <property type="evidence" value="ECO:0007669"/>
    <property type="project" value="UniProtKB-KW"/>
</dbReference>
<evidence type="ECO:0000256" key="5">
    <source>
        <dbReference type="ARBA" id="ARBA00022525"/>
    </source>
</evidence>
<keyword evidence="13" id="KW-0391">Immunity</keyword>
<feature type="compositionally biased region" description="Basic and acidic residues" evidence="20">
    <location>
        <begin position="1"/>
        <end position="26"/>
    </location>
</feature>
<keyword evidence="5" id="KW-0964">Secreted</keyword>
<evidence type="ECO:0000256" key="15">
    <source>
        <dbReference type="ARBA" id="ARBA00022990"/>
    </source>
</evidence>
<evidence type="ECO:0000256" key="17">
    <source>
        <dbReference type="ARBA" id="ARBA00023187"/>
    </source>
</evidence>
<dbReference type="SMART" id="SM00276">
    <property type="entry name" value="GLECT"/>
    <property type="match status" value="1"/>
</dbReference>
<keyword evidence="11" id="KW-0677">Repeat</keyword>
<evidence type="ECO:0000256" key="19">
    <source>
        <dbReference type="RuleBase" id="RU102079"/>
    </source>
</evidence>
<dbReference type="InterPro" id="IPR001079">
    <property type="entry name" value="Galectin_CRD"/>
</dbReference>
<proteinExistence type="predicted"/>
<dbReference type="GO" id="GO:0030593">
    <property type="term" value="P:neutrophil chemotaxis"/>
    <property type="evidence" value="ECO:0007669"/>
    <property type="project" value="TreeGrafter"/>
</dbReference>
<keyword evidence="17" id="KW-0508">mRNA splicing</keyword>
<dbReference type="GO" id="GO:2001237">
    <property type="term" value="P:negative regulation of extrinsic apoptotic signaling pathway"/>
    <property type="evidence" value="ECO:0007669"/>
    <property type="project" value="TreeGrafter"/>
</dbReference>
<dbReference type="GO" id="GO:0008380">
    <property type="term" value="P:RNA splicing"/>
    <property type="evidence" value="ECO:0007669"/>
    <property type="project" value="UniProtKB-KW"/>
</dbReference>
<dbReference type="GO" id="GO:0050918">
    <property type="term" value="P:positive chemotaxis"/>
    <property type="evidence" value="ECO:0007669"/>
    <property type="project" value="TreeGrafter"/>
</dbReference>
<dbReference type="GO" id="GO:0019863">
    <property type="term" value="F:IgE binding"/>
    <property type="evidence" value="ECO:0007669"/>
    <property type="project" value="UniProtKB-KW"/>
</dbReference>
<keyword evidence="10 19" id="KW-0430">Lectin</keyword>
<keyword evidence="16" id="KW-1015">Disulfide bond</keyword>
<dbReference type="EMBL" id="OZ035834">
    <property type="protein sequence ID" value="CAL1575399.1"/>
    <property type="molecule type" value="Genomic_DNA"/>
</dbReference>
<dbReference type="InterPro" id="IPR013320">
    <property type="entry name" value="ConA-like_dom_sf"/>
</dbReference>
<keyword evidence="23" id="KW-1185">Reference proteome</keyword>
<dbReference type="PANTHER" id="PTHR11346">
    <property type="entry name" value="GALECTIN"/>
    <property type="match status" value="1"/>
</dbReference>
<sequence length="294" mass="32527">MDCSTRTEEAGRPDRDPDQDPGDSRSEVYASAAPWISQTLSEDGLQTENNQEEQEDRGQGSPPTPPGLGVNPLTPPGLEVNPLTPPGLGVNPLTPPGLELPQVPQHPLVQAGLLPRSHLVQAGLLPRSPLVQDGHRVPQAPLSPQTPPGLLPLSPQTMPYSHKFHSGLEDKTLITIAGTIKPHANMFMVDFRSDSDLVFHFNPRFNESGRQVIVRNSEIGRKWGKEERDLPRFPFTPGQAFEMKIMVTRDSFKVAVNNSHLLEFKHREGNLHKIHHMAIHHDVVLSRVTVENLP</sequence>
<dbReference type="PROSITE" id="PS51304">
    <property type="entry name" value="GALECTIN"/>
    <property type="match status" value="1"/>
</dbReference>